<proteinExistence type="inferred from homology"/>
<dbReference type="EMBL" id="MHQS01000005">
    <property type="protein sequence ID" value="OHA09241.1"/>
    <property type="molecule type" value="Genomic_DNA"/>
</dbReference>
<evidence type="ECO:0000256" key="3">
    <source>
        <dbReference type="HAMAP-Rule" id="MF_00385"/>
    </source>
</evidence>
<feature type="region of interest" description="Disordered" evidence="4">
    <location>
        <begin position="99"/>
        <end position="130"/>
    </location>
</feature>
<dbReference type="GO" id="GO:0006412">
    <property type="term" value="P:translation"/>
    <property type="evidence" value="ECO:0007669"/>
    <property type="project" value="UniProtKB-UniRule"/>
</dbReference>
<comment type="caution">
    <text evidence="5">The sequence shown here is derived from an EMBL/GenBank/DDBJ whole genome shotgun (WGS) entry which is preliminary data.</text>
</comment>
<evidence type="ECO:0000256" key="2">
    <source>
        <dbReference type="ARBA" id="ARBA00023274"/>
    </source>
</evidence>
<dbReference type="PANTHER" id="PTHR12919:SF20">
    <property type="entry name" value="SMALL RIBOSOMAL SUBUNIT PROTEIN BS16M"/>
    <property type="match status" value="1"/>
</dbReference>
<evidence type="ECO:0000313" key="6">
    <source>
        <dbReference type="Proteomes" id="UP000176705"/>
    </source>
</evidence>
<dbReference type="SUPFAM" id="SSF54565">
    <property type="entry name" value="Ribosomal protein S16"/>
    <property type="match status" value="1"/>
</dbReference>
<dbReference type="GO" id="GO:0015935">
    <property type="term" value="C:small ribosomal subunit"/>
    <property type="evidence" value="ECO:0007669"/>
    <property type="project" value="TreeGrafter"/>
</dbReference>
<dbReference type="InterPro" id="IPR023803">
    <property type="entry name" value="Ribosomal_bS16_dom_sf"/>
</dbReference>
<evidence type="ECO:0000256" key="4">
    <source>
        <dbReference type="SAM" id="MobiDB-lite"/>
    </source>
</evidence>
<reference evidence="5 6" key="1">
    <citation type="journal article" date="2016" name="Nat. Commun.">
        <title>Thousands of microbial genomes shed light on interconnected biogeochemical processes in an aquifer system.</title>
        <authorList>
            <person name="Anantharaman K."/>
            <person name="Brown C.T."/>
            <person name="Hug L.A."/>
            <person name="Sharon I."/>
            <person name="Castelle C.J."/>
            <person name="Probst A.J."/>
            <person name="Thomas B.C."/>
            <person name="Singh A."/>
            <person name="Wilkins M.J."/>
            <person name="Karaoz U."/>
            <person name="Brodie E.L."/>
            <person name="Williams K.H."/>
            <person name="Hubbard S.S."/>
            <person name="Banfield J.F."/>
        </authorList>
    </citation>
    <scope>NUCLEOTIDE SEQUENCE [LARGE SCALE GENOMIC DNA]</scope>
</reference>
<gene>
    <name evidence="3" type="primary">rpsP</name>
    <name evidence="5" type="ORF">A3B37_03455</name>
</gene>
<protein>
    <recommendedName>
        <fullName evidence="3">Small ribosomal subunit protein bS16</fullName>
    </recommendedName>
</protein>
<dbReference type="NCBIfam" id="TIGR00002">
    <property type="entry name" value="S16"/>
    <property type="match status" value="1"/>
</dbReference>
<organism evidence="5 6">
    <name type="scientific">Candidatus Sungbacteria bacterium RIFCSPLOWO2_01_FULL_59_16</name>
    <dbReference type="NCBI Taxonomy" id="1802280"/>
    <lineage>
        <taxon>Bacteria</taxon>
        <taxon>Candidatus Sungiibacteriota</taxon>
    </lineage>
</organism>
<dbReference type="GO" id="GO:0005737">
    <property type="term" value="C:cytoplasm"/>
    <property type="evidence" value="ECO:0007669"/>
    <property type="project" value="UniProtKB-ARBA"/>
</dbReference>
<evidence type="ECO:0000256" key="1">
    <source>
        <dbReference type="ARBA" id="ARBA00022980"/>
    </source>
</evidence>
<comment type="similarity">
    <text evidence="3">Belongs to the bacterial ribosomal protein bS16 family.</text>
</comment>
<keyword evidence="1 3" id="KW-0689">Ribosomal protein</keyword>
<dbReference type="Gene3D" id="3.30.1320.10">
    <property type="match status" value="1"/>
</dbReference>
<dbReference type="GO" id="GO:0003735">
    <property type="term" value="F:structural constituent of ribosome"/>
    <property type="evidence" value="ECO:0007669"/>
    <property type="project" value="InterPro"/>
</dbReference>
<dbReference type="PANTHER" id="PTHR12919">
    <property type="entry name" value="30S RIBOSOMAL PROTEIN S16"/>
    <property type="match status" value="1"/>
</dbReference>
<dbReference type="InterPro" id="IPR000307">
    <property type="entry name" value="Ribosomal_bS16"/>
</dbReference>
<keyword evidence="2 3" id="KW-0687">Ribonucleoprotein</keyword>
<dbReference type="Pfam" id="PF00886">
    <property type="entry name" value="Ribosomal_S16"/>
    <property type="match status" value="1"/>
</dbReference>
<dbReference type="Proteomes" id="UP000176705">
    <property type="component" value="Unassembled WGS sequence"/>
</dbReference>
<name>A0A1G2LEI4_9BACT</name>
<feature type="compositionally biased region" description="Low complexity" evidence="4">
    <location>
        <begin position="100"/>
        <end position="130"/>
    </location>
</feature>
<evidence type="ECO:0000313" key="5">
    <source>
        <dbReference type="EMBL" id="OHA09241.1"/>
    </source>
</evidence>
<dbReference type="HAMAP" id="MF_00385">
    <property type="entry name" value="Ribosomal_bS16"/>
    <property type="match status" value="1"/>
</dbReference>
<dbReference type="STRING" id="1802280.A3B37_03455"/>
<accession>A0A1G2LEI4</accession>
<dbReference type="AlphaFoldDB" id="A0A1G2LEI4"/>
<sequence>MRFVDSNYIQAMLVIRFQRVGRKNDPAFRIVVTEKRSKPKSGELEILGSFHPKTKATILKAERISHWLSRGAKPSPRAHNLLVSRGIIRAKKIHVSKRFGAAPAAAPGESEASAAAPPPAESGASESAAA</sequence>